<reference evidence="3" key="1">
    <citation type="journal article" date="2011" name="Proc. Natl. Acad. Sci. U.S.A.">
        <title>Genomic insights into the physiology and ecology of the marine filamentous cyanobacterium Lyngbya majuscula.</title>
        <authorList>
            <person name="Jones A.C."/>
            <person name="Monroe E.A."/>
            <person name="Podell S."/>
            <person name="Hess W.R."/>
            <person name="Klages S."/>
            <person name="Esquenazi E."/>
            <person name="Niessen S."/>
            <person name="Hoover H."/>
            <person name="Rothmann M."/>
            <person name="Lasken R.S."/>
            <person name="Yates J.R.III."/>
            <person name="Reinhardt R."/>
            <person name="Kube M."/>
            <person name="Burkart M.D."/>
            <person name="Allen E.E."/>
            <person name="Dorrestein P.C."/>
            <person name="Gerwick W.H."/>
            <person name="Gerwick L."/>
        </authorList>
    </citation>
    <scope>NUCLEOTIDE SEQUENCE [LARGE SCALE GENOMIC DNA]</scope>
    <source>
        <strain evidence="3">3L</strain>
    </source>
</reference>
<dbReference type="Gene3D" id="3.90.1570.10">
    <property type="entry name" value="tt1808, chain A"/>
    <property type="match status" value="1"/>
</dbReference>
<dbReference type="AlphaFoldDB" id="F4XRS0"/>
<proteinExistence type="predicted"/>
<evidence type="ECO:0000259" key="1">
    <source>
        <dbReference type="Pfam" id="PF05685"/>
    </source>
</evidence>
<evidence type="ECO:0000313" key="2">
    <source>
        <dbReference type="EMBL" id="EGJ32639.1"/>
    </source>
</evidence>
<organism evidence="2 3">
    <name type="scientific">Moorena producens 3L</name>
    <dbReference type="NCBI Taxonomy" id="489825"/>
    <lineage>
        <taxon>Bacteria</taxon>
        <taxon>Bacillati</taxon>
        <taxon>Cyanobacteriota</taxon>
        <taxon>Cyanophyceae</taxon>
        <taxon>Coleofasciculales</taxon>
        <taxon>Coleofasciculaceae</taxon>
        <taxon>Moorena</taxon>
    </lineage>
</organism>
<evidence type="ECO:0000313" key="3">
    <source>
        <dbReference type="Proteomes" id="UP000003959"/>
    </source>
</evidence>
<keyword evidence="3" id="KW-1185">Reference proteome</keyword>
<dbReference type="PANTHER" id="PTHR34107">
    <property type="entry name" value="SLL0198 PROTEIN-RELATED"/>
    <property type="match status" value="1"/>
</dbReference>
<dbReference type="eggNOG" id="COG4636">
    <property type="taxonomic scope" value="Bacteria"/>
</dbReference>
<accession>F4XRS0</accession>
<dbReference type="Pfam" id="PF05685">
    <property type="entry name" value="Uma2"/>
    <property type="match status" value="1"/>
</dbReference>
<dbReference type="SUPFAM" id="SSF52980">
    <property type="entry name" value="Restriction endonuclease-like"/>
    <property type="match status" value="1"/>
</dbReference>
<dbReference type="CDD" id="cd06260">
    <property type="entry name" value="DUF820-like"/>
    <property type="match status" value="1"/>
</dbReference>
<dbReference type="InterPro" id="IPR008538">
    <property type="entry name" value="Uma2"/>
</dbReference>
<dbReference type="Proteomes" id="UP000003959">
    <property type="component" value="Unassembled WGS sequence"/>
</dbReference>
<feature type="domain" description="Putative restriction endonuclease" evidence="1">
    <location>
        <begin position="39"/>
        <end position="206"/>
    </location>
</feature>
<dbReference type="EMBL" id="GL890907">
    <property type="protein sequence ID" value="EGJ32639.1"/>
    <property type="molecule type" value="Genomic_DNA"/>
</dbReference>
<protein>
    <recommendedName>
        <fullName evidence="1">Putative restriction endonuclease domain-containing protein</fullName>
    </recommendedName>
</protein>
<gene>
    <name evidence="2" type="ORF">LYNGBM3L_05010</name>
</gene>
<dbReference type="HOGENOM" id="CLU_107036_0_0_3"/>
<dbReference type="InterPro" id="IPR012296">
    <property type="entry name" value="Nuclease_put_TT1808"/>
</dbReference>
<sequence>MGIRADEMIKFSKFAHPTPTGTIGDNPEMVQSQPKILTLEEFLKLPETKPASEYLDGKIIQKPMPQGKHSRLQGELIPAINSLVKAKKIACAFPELRCTFGGRSIIPDISVFLWNRIPCDDNGEIANVFNLTPDWTIEILSPDQSHTKVTKNILHCLKHGTQIGWLIDPEEKTVFVYHSKQEIEVFDQPDMLLPVPSFVSELNLTVKDLFAWLLL</sequence>
<dbReference type="PANTHER" id="PTHR34107:SF8">
    <property type="entry name" value="UNIDENTIFIED OPEN READING FRAME"/>
    <property type="match status" value="1"/>
</dbReference>
<name>F4XRS0_9CYAN</name>
<dbReference type="InterPro" id="IPR011335">
    <property type="entry name" value="Restrct_endonuc-II-like"/>
</dbReference>